<evidence type="ECO:0000313" key="1">
    <source>
        <dbReference type="EMBL" id="BAB48812.1"/>
    </source>
</evidence>
<proteinExistence type="predicted"/>
<dbReference type="EMBL" id="BA000012">
    <property type="protein sequence ID" value="BAB48812.1"/>
    <property type="molecule type" value="Genomic_DNA"/>
</dbReference>
<dbReference type="AlphaFoldDB" id="Q98KK2"/>
<sequence length="85" mass="9264">MQEPIFQYLQGPEGVLQSRISGLQTATVVGRERRLPPFIDLSGIDTVADNGRGNASQLGGRQIVRKWNPLWCGSARSTAVEARNA</sequence>
<accession>Q98KK2</accession>
<protein>
    <submittedName>
        <fullName evidence="1">Msr1437 protein</fullName>
    </submittedName>
</protein>
<evidence type="ECO:0000313" key="2">
    <source>
        <dbReference type="Proteomes" id="UP000000552"/>
    </source>
</evidence>
<dbReference type="Proteomes" id="UP000000552">
    <property type="component" value="Chromosome"/>
</dbReference>
<name>Q98KK2_RHILO</name>
<gene>
    <name evidence="1" type="ordered locus">msr1437</name>
</gene>
<reference evidence="1 2" key="1">
    <citation type="journal article" date="2000" name="DNA Res.">
        <title>Complete genome structure of the nitrogen-fixing symbiotic bacterium Mesorhizobium loti.</title>
        <authorList>
            <person name="Kaneko T."/>
            <person name="Nakamura Y."/>
            <person name="Sato S."/>
            <person name="Asamizu E."/>
            <person name="Kato T."/>
            <person name="Sasamoto S."/>
            <person name="Watanabe A."/>
            <person name="Idesawa K."/>
            <person name="Ishikawa A."/>
            <person name="Kawashima K."/>
            <person name="Kimura T."/>
            <person name="Kishida Y."/>
            <person name="Kiyokawa C."/>
            <person name="Kohara M."/>
            <person name="Matsumoto M."/>
            <person name="Matsuno A."/>
            <person name="Mochizuki Y."/>
            <person name="Nakayama S."/>
            <person name="Nakazaki N."/>
            <person name="Shimpo S."/>
            <person name="Sugimoto M."/>
            <person name="Takeuchi C."/>
            <person name="Yamada M."/>
            <person name="Tabata S."/>
        </authorList>
    </citation>
    <scope>NUCLEOTIDE SEQUENCE [LARGE SCALE GENOMIC DNA]</scope>
    <source>
        <strain evidence="2">LMG 29417 / CECT 9101 / MAFF 303099</strain>
    </source>
</reference>
<dbReference type="KEGG" id="mlo:msr1437"/>
<dbReference type="HOGENOM" id="CLU_2510383_0_0_5"/>
<organism evidence="1 2">
    <name type="scientific">Mesorhizobium japonicum (strain LMG 29417 / CECT 9101 / MAFF 303099)</name>
    <name type="common">Mesorhizobium loti (strain MAFF 303099)</name>
    <dbReference type="NCBI Taxonomy" id="266835"/>
    <lineage>
        <taxon>Bacteria</taxon>
        <taxon>Pseudomonadati</taxon>
        <taxon>Pseudomonadota</taxon>
        <taxon>Alphaproteobacteria</taxon>
        <taxon>Hyphomicrobiales</taxon>
        <taxon>Phyllobacteriaceae</taxon>
        <taxon>Mesorhizobium</taxon>
    </lineage>
</organism>